<dbReference type="PANTHER" id="PTHR36837">
    <property type="entry name" value="POLY(3-HYDROXYALKANOATE) POLYMERASE SUBUNIT PHAC"/>
    <property type="match status" value="1"/>
</dbReference>
<accession>A0ABW2KSR5</accession>
<dbReference type="RefSeq" id="WP_377356969.1">
    <property type="nucleotide sequence ID" value="NZ_JBHTCM010000006.1"/>
</dbReference>
<keyword evidence="3" id="KW-1185">Reference proteome</keyword>
<dbReference type="PANTHER" id="PTHR36837:SF2">
    <property type="entry name" value="POLY(3-HYDROXYALKANOATE) POLYMERASE SUBUNIT PHAC"/>
    <property type="match status" value="1"/>
</dbReference>
<dbReference type="InterPro" id="IPR029058">
    <property type="entry name" value="AB_hydrolase_fold"/>
</dbReference>
<evidence type="ECO:0000313" key="3">
    <source>
        <dbReference type="Proteomes" id="UP001596456"/>
    </source>
</evidence>
<proteinExistence type="predicted"/>
<evidence type="ECO:0000313" key="2">
    <source>
        <dbReference type="EMBL" id="MFC7332514.1"/>
    </source>
</evidence>
<protein>
    <submittedName>
        <fullName evidence="2">Alpha/beta fold hydrolase</fullName>
    </submittedName>
</protein>
<dbReference type="GO" id="GO:0016787">
    <property type="term" value="F:hydrolase activity"/>
    <property type="evidence" value="ECO:0007669"/>
    <property type="project" value="UniProtKB-KW"/>
</dbReference>
<dbReference type="Proteomes" id="UP001596456">
    <property type="component" value="Unassembled WGS sequence"/>
</dbReference>
<dbReference type="InterPro" id="IPR000073">
    <property type="entry name" value="AB_hydrolase_1"/>
</dbReference>
<organism evidence="2 3">
    <name type="scientific">Rhodocista pekingensis</name>
    <dbReference type="NCBI Taxonomy" id="201185"/>
    <lineage>
        <taxon>Bacteria</taxon>
        <taxon>Pseudomonadati</taxon>
        <taxon>Pseudomonadota</taxon>
        <taxon>Alphaproteobacteria</taxon>
        <taxon>Rhodospirillales</taxon>
        <taxon>Azospirillaceae</taxon>
        <taxon>Rhodocista</taxon>
    </lineage>
</organism>
<sequence>MFHLLDQMRRRQGHLLDSLGLGPETTPSRIVLAEPGFRLRAYGGEGAPAVLVVPAPIKRHYIWDLEPGVSVVRRLAGAGFPTYLVEWLEQPAGTPSGGLAEQAGHLLDRAVAAVEADSGRPRPVLAGHSLGGTLAAIFTASRPGRVRGLVLLEAPLRFGPEAGALAPLVAASPVPPASPLPMATRRDRC</sequence>
<dbReference type="EMBL" id="JBHTCM010000006">
    <property type="protein sequence ID" value="MFC7332514.1"/>
    <property type="molecule type" value="Genomic_DNA"/>
</dbReference>
<gene>
    <name evidence="2" type="ORF">ACFQPS_05015</name>
</gene>
<keyword evidence="2" id="KW-0378">Hydrolase</keyword>
<evidence type="ECO:0000259" key="1">
    <source>
        <dbReference type="Pfam" id="PF00561"/>
    </source>
</evidence>
<dbReference type="SUPFAM" id="SSF53474">
    <property type="entry name" value="alpha/beta-Hydrolases"/>
    <property type="match status" value="1"/>
</dbReference>
<reference evidence="3" key="1">
    <citation type="journal article" date="2019" name="Int. J. Syst. Evol. Microbiol.">
        <title>The Global Catalogue of Microorganisms (GCM) 10K type strain sequencing project: providing services to taxonomists for standard genome sequencing and annotation.</title>
        <authorList>
            <consortium name="The Broad Institute Genomics Platform"/>
            <consortium name="The Broad Institute Genome Sequencing Center for Infectious Disease"/>
            <person name="Wu L."/>
            <person name="Ma J."/>
        </authorList>
    </citation>
    <scope>NUCLEOTIDE SEQUENCE [LARGE SCALE GENOMIC DNA]</scope>
    <source>
        <strain evidence="3">CGMCC 1.16275</strain>
    </source>
</reference>
<dbReference type="Gene3D" id="3.40.50.1820">
    <property type="entry name" value="alpha/beta hydrolase"/>
    <property type="match status" value="1"/>
</dbReference>
<feature type="domain" description="AB hydrolase-1" evidence="1">
    <location>
        <begin position="71"/>
        <end position="154"/>
    </location>
</feature>
<name>A0ABW2KSR5_9PROT</name>
<dbReference type="Pfam" id="PF00561">
    <property type="entry name" value="Abhydrolase_1"/>
    <property type="match status" value="1"/>
</dbReference>
<comment type="caution">
    <text evidence="2">The sequence shown here is derived from an EMBL/GenBank/DDBJ whole genome shotgun (WGS) entry which is preliminary data.</text>
</comment>
<dbReference type="InterPro" id="IPR051321">
    <property type="entry name" value="PHA/PHB_synthase"/>
</dbReference>